<dbReference type="GeneID" id="25281537"/>
<protein>
    <submittedName>
        <fullName evidence="1">Uncharacterized protein</fullName>
    </submittedName>
</protein>
<evidence type="ECO:0000313" key="2">
    <source>
        <dbReference type="Proteomes" id="UP000027920"/>
    </source>
</evidence>
<evidence type="ECO:0000313" key="1">
    <source>
        <dbReference type="EMBL" id="KEF58694.1"/>
    </source>
</evidence>
<keyword evidence="2" id="KW-1185">Reference proteome</keyword>
<reference evidence="1 2" key="1">
    <citation type="submission" date="2013-03" db="EMBL/GenBank/DDBJ databases">
        <title>The Genome Sequence of Exophiala aquamarina CBS 119918.</title>
        <authorList>
            <consortium name="The Broad Institute Genomics Platform"/>
            <person name="Cuomo C."/>
            <person name="de Hoog S."/>
            <person name="Gorbushina A."/>
            <person name="Walker B."/>
            <person name="Young S.K."/>
            <person name="Zeng Q."/>
            <person name="Gargeya S."/>
            <person name="Fitzgerald M."/>
            <person name="Haas B."/>
            <person name="Abouelleil A."/>
            <person name="Allen A.W."/>
            <person name="Alvarado L."/>
            <person name="Arachchi H.M."/>
            <person name="Berlin A.M."/>
            <person name="Chapman S.B."/>
            <person name="Gainer-Dewar J."/>
            <person name="Goldberg J."/>
            <person name="Griggs A."/>
            <person name="Gujja S."/>
            <person name="Hansen M."/>
            <person name="Howarth C."/>
            <person name="Imamovic A."/>
            <person name="Ireland A."/>
            <person name="Larimer J."/>
            <person name="McCowan C."/>
            <person name="Murphy C."/>
            <person name="Pearson M."/>
            <person name="Poon T.W."/>
            <person name="Priest M."/>
            <person name="Roberts A."/>
            <person name="Saif S."/>
            <person name="Shea T."/>
            <person name="Sisk P."/>
            <person name="Sykes S."/>
            <person name="Wortman J."/>
            <person name="Nusbaum C."/>
            <person name="Birren B."/>
        </authorList>
    </citation>
    <scope>NUCLEOTIDE SEQUENCE [LARGE SCALE GENOMIC DNA]</scope>
    <source>
        <strain evidence="1 2">CBS 119918</strain>
    </source>
</reference>
<dbReference type="STRING" id="1182545.A0A072PEZ1"/>
<dbReference type="Proteomes" id="UP000027920">
    <property type="component" value="Unassembled WGS sequence"/>
</dbReference>
<comment type="caution">
    <text evidence="1">The sequence shown here is derived from an EMBL/GenBank/DDBJ whole genome shotgun (WGS) entry which is preliminary data.</text>
</comment>
<dbReference type="VEuPathDB" id="FungiDB:A1O9_06620"/>
<dbReference type="RefSeq" id="XP_013261284.1">
    <property type="nucleotide sequence ID" value="XM_013405830.1"/>
</dbReference>
<name>A0A072PEZ1_9EURO</name>
<sequence>MEAWKYWTRKEEIKRAALTILVDDAEIATLYHHGPFLRHGGICIPPPCRSDASLATSVHGWARLVQNDPLRSSNTRYCSHSGSVPPTVEKRSLGYKLRLNCLYGLHHPSRDKASICEDKIGNRDDHISRAEHYAHLLHGARPMVRQVNYSLAYSYFLVLWQWTNISDNADLHHLGLAVGKQGPAEALVHSARFLCERVDKLSRGQAMCDPRLLASKDLGWAPLETSCCDARSEVSVLCGYCMVKVSKFIVRAHILPHARSCHGFLRTDLAWY</sequence>
<dbReference type="HOGENOM" id="CLU_1023190_0_0_1"/>
<dbReference type="AlphaFoldDB" id="A0A072PEZ1"/>
<gene>
    <name evidence="1" type="ORF">A1O9_06620</name>
</gene>
<proteinExistence type="predicted"/>
<accession>A0A072PEZ1</accession>
<dbReference type="EMBL" id="AMGV01000004">
    <property type="protein sequence ID" value="KEF58694.1"/>
    <property type="molecule type" value="Genomic_DNA"/>
</dbReference>
<organism evidence="1 2">
    <name type="scientific">Exophiala aquamarina CBS 119918</name>
    <dbReference type="NCBI Taxonomy" id="1182545"/>
    <lineage>
        <taxon>Eukaryota</taxon>
        <taxon>Fungi</taxon>
        <taxon>Dikarya</taxon>
        <taxon>Ascomycota</taxon>
        <taxon>Pezizomycotina</taxon>
        <taxon>Eurotiomycetes</taxon>
        <taxon>Chaetothyriomycetidae</taxon>
        <taxon>Chaetothyriales</taxon>
        <taxon>Herpotrichiellaceae</taxon>
        <taxon>Exophiala</taxon>
    </lineage>
</organism>